<accession>A0A074JBD4</accession>
<dbReference type="STRING" id="1353537.TP2_09190"/>
<keyword evidence="3" id="KW-1185">Reference proteome</keyword>
<name>A0A074JBD4_9RHOB</name>
<dbReference type="AlphaFoldDB" id="A0A074JBD4"/>
<proteinExistence type="predicted"/>
<protein>
    <recommendedName>
        <fullName evidence="4">DUF2798 domain-containing protein</fullName>
    </recommendedName>
</protein>
<evidence type="ECO:0000313" key="3">
    <source>
        <dbReference type="Proteomes" id="UP000027432"/>
    </source>
</evidence>
<evidence type="ECO:0000313" key="2">
    <source>
        <dbReference type="EMBL" id="KEO53105.1"/>
    </source>
</evidence>
<sequence>MIPARYSHFVFSFFLSGTMSLLVSGIATYRASGLHEGFHLLWVSSWLSSWLLAYPAVLLVAPIARRATAMVTR</sequence>
<dbReference type="eggNOG" id="ENOG50313AU">
    <property type="taxonomic scope" value="Bacteria"/>
</dbReference>
<evidence type="ECO:0000256" key="1">
    <source>
        <dbReference type="SAM" id="Phobius"/>
    </source>
</evidence>
<feature type="transmembrane region" description="Helical" evidence="1">
    <location>
        <begin position="9"/>
        <end position="29"/>
    </location>
</feature>
<dbReference type="OrthoDB" id="7159403at2"/>
<feature type="transmembrane region" description="Helical" evidence="1">
    <location>
        <begin position="41"/>
        <end position="64"/>
    </location>
</feature>
<evidence type="ECO:0008006" key="4">
    <source>
        <dbReference type="Google" id="ProtNLM"/>
    </source>
</evidence>
<dbReference type="EMBL" id="AUND01000023">
    <property type="protein sequence ID" value="KEO53105.1"/>
    <property type="molecule type" value="Genomic_DNA"/>
</dbReference>
<reference evidence="2 3" key="1">
    <citation type="submission" date="2013-07" db="EMBL/GenBank/DDBJ databases">
        <title>Thioclava pacifica DSM 10166 Genome Sequencing.</title>
        <authorList>
            <person name="Lai Q."/>
            <person name="Shao Z."/>
        </authorList>
    </citation>
    <scope>NUCLEOTIDE SEQUENCE [LARGE SCALE GENOMIC DNA]</scope>
    <source>
        <strain evidence="2 3">DSM 10166</strain>
    </source>
</reference>
<organism evidence="2 3">
    <name type="scientific">Thioclava pacifica DSM 10166</name>
    <dbReference type="NCBI Taxonomy" id="1353537"/>
    <lineage>
        <taxon>Bacteria</taxon>
        <taxon>Pseudomonadati</taxon>
        <taxon>Pseudomonadota</taxon>
        <taxon>Alphaproteobacteria</taxon>
        <taxon>Rhodobacterales</taxon>
        <taxon>Paracoccaceae</taxon>
        <taxon>Thioclava</taxon>
    </lineage>
</organism>
<keyword evidence="1" id="KW-0812">Transmembrane</keyword>
<dbReference type="Proteomes" id="UP000027432">
    <property type="component" value="Unassembled WGS sequence"/>
</dbReference>
<gene>
    <name evidence="2" type="ORF">TP2_09190</name>
</gene>
<comment type="caution">
    <text evidence="2">The sequence shown here is derived from an EMBL/GenBank/DDBJ whole genome shotgun (WGS) entry which is preliminary data.</text>
</comment>
<dbReference type="Pfam" id="PF11391">
    <property type="entry name" value="DUF2798"/>
    <property type="match status" value="1"/>
</dbReference>
<keyword evidence="1" id="KW-0472">Membrane</keyword>
<dbReference type="InterPro" id="IPR021529">
    <property type="entry name" value="DUF2798"/>
</dbReference>
<dbReference type="RefSeq" id="WP_038077540.1">
    <property type="nucleotide sequence ID" value="NZ_AUND01000023.1"/>
</dbReference>
<keyword evidence="1" id="KW-1133">Transmembrane helix</keyword>